<organism evidence="2 3">
    <name type="scientific">Morchella conica CCBAS932</name>
    <dbReference type="NCBI Taxonomy" id="1392247"/>
    <lineage>
        <taxon>Eukaryota</taxon>
        <taxon>Fungi</taxon>
        <taxon>Dikarya</taxon>
        <taxon>Ascomycota</taxon>
        <taxon>Pezizomycotina</taxon>
        <taxon>Pezizomycetes</taxon>
        <taxon>Pezizales</taxon>
        <taxon>Morchellaceae</taxon>
        <taxon>Morchella</taxon>
    </lineage>
</organism>
<proteinExistence type="predicted"/>
<keyword evidence="3" id="KW-1185">Reference proteome</keyword>
<dbReference type="OrthoDB" id="10313781at2759"/>
<name>A0A3N4KW16_9PEZI</name>
<evidence type="ECO:0000256" key="1">
    <source>
        <dbReference type="SAM" id="MobiDB-lite"/>
    </source>
</evidence>
<dbReference type="InParanoid" id="A0A3N4KW16"/>
<feature type="compositionally biased region" description="Polar residues" evidence="1">
    <location>
        <begin position="707"/>
        <end position="716"/>
    </location>
</feature>
<feature type="compositionally biased region" description="Basic and acidic residues" evidence="1">
    <location>
        <begin position="189"/>
        <end position="200"/>
    </location>
</feature>
<gene>
    <name evidence="2" type="ORF">P167DRAFT_607496</name>
</gene>
<protein>
    <submittedName>
        <fullName evidence="2">Uncharacterized protein</fullName>
    </submittedName>
</protein>
<feature type="compositionally biased region" description="Polar residues" evidence="1">
    <location>
        <begin position="410"/>
        <end position="430"/>
    </location>
</feature>
<feature type="region of interest" description="Disordered" evidence="1">
    <location>
        <begin position="369"/>
        <end position="442"/>
    </location>
</feature>
<dbReference type="AlphaFoldDB" id="A0A3N4KW16"/>
<sequence>MLQIKGCMFFVGRDPAAPFATSPIPQTSVNALRTAYTGKPAPEYRTGGGYLFGDLHLPVTVGNEAAKPPSSALRMQKEAKGVPVAPQVPIATQESTAAPEAKNLTHSRWAKKEPISLPLGHAVATPSAECTSATPEPQAGLLKSVSNTAVSSGISPLAPSANVKKSSNTHKKKNKKKNNACQNSNQEKPPTHVHTENVKDNKDIVTNAQPHLDWSEEPEVQGPATQTNFVGLGPNTLGGRAFPAQGNQTNQQKLTVLERLQSMAHVGPGAFLRPRPRFYGFQCFRTLGTIGLYGCMHGPNCFYGHEGDVYTDSTYKSNHYVNRWHTEITEAEKTKLKSMMTWRDNKIKARNLLQNPTFRAEPRVRASDLAVPSHQTHHNPQEFSIKSKKQKKRPQNHDGALEANEHTPPHHQNSDFQPNDQTQHHQNPPLQKSEHIHNTEQSHYPQDFSLQKNQISHHGQVFVPQFQNYNQIYPRHHFDFQHWHSRPQNVSFYNGAHQMDPMANGFTPFAMQFNIAQDYNVHQNFQTQPQLAYNQGYYDGDIGSQYQPSDTGAYDIPQSQGCIPVPGDMNTKNMERVPRINTEDLVYNWQQNIPSALIPADDPKSSPTDGVRPVNSFTLRPEVSAFVPEAKKQWPGLDKGQYPGHPFDSTGTLIPGVTSPGFLIWTSAGYGYYGNNGVWYPYREPTDDGSEDQKDVRRNKNQDSSERSSAGQSREV</sequence>
<feature type="compositionally biased region" description="Basic residues" evidence="1">
    <location>
        <begin position="167"/>
        <end position="178"/>
    </location>
</feature>
<feature type="region of interest" description="Disordered" evidence="1">
    <location>
        <begin position="683"/>
        <end position="716"/>
    </location>
</feature>
<evidence type="ECO:0000313" key="3">
    <source>
        <dbReference type="Proteomes" id="UP000277580"/>
    </source>
</evidence>
<evidence type="ECO:0000313" key="2">
    <source>
        <dbReference type="EMBL" id="RPB09975.1"/>
    </source>
</evidence>
<feature type="compositionally biased region" description="Basic and acidic residues" evidence="1">
    <location>
        <begin position="691"/>
        <end position="706"/>
    </location>
</feature>
<feature type="compositionally biased region" description="Basic and acidic residues" evidence="1">
    <location>
        <begin position="395"/>
        <end position="408"/>
    </location>
</feature>
<feature type="region of interest" description="Disordered" evidence="1">
    <location>
        <begin position="151"/>
        <end position="200"/>
    </location>
</feature>
<reference evidence="2 3" key="1">
    <citation type="journal article" date="2018" name="Nat. Ecol. Evol.">
        <title>Pezizomycetes genomes reveal the molecular basis of ectomycorrhizal truffle lifestyle.</title>
        <authorList>
            <person name="Murat C."/>
            <person name="Payen T."/>
            <person name="Noel B."/>
            <person name="Kuo A."/>
            <person name="Morin E."/>
            <person name="Chen J."/>
            <person name="Kohler A."/>
            <person name="Krizsan K."/>
            <person name="Balestrini R."/>
            <person name="Da Silva C."/>
            <person name="Montanini B."/>
            <person name="Hainaut M."/>
            <person name="Levati E."/>
            <person name="Barry K.W."/>
            <person name="Belfiori B."/>
            <person name="Cichocki N."/>
            <person name="Clum A."/>
            <person name="Dockter R.B."/>
            <person name="Fauchery L."/>
            <person name="Guy J."/>
            <person name="Iotti M."/>
            <person name="Le Tacon F."/>
            <person name="Lindquist E.A."/>
            <person name="Lipzen A."/>
            <person name="Malagnac F."/>
            <person name="Mello A."/>
            <person name="Molinier V."/>
            <person name="Miyauchi S."/>
            <person name="Poulain J."/>
            <person name="Riccioni C."/>
            <person name="Rubini A."/>
            <person name="Sitrit Y."/>
            <person name="Splivallo R."/>
            <person name="Traeger S."/>
            <person name="Wang M."/>
            <person name="Zifcakova L."/>
            <person name="Wipf D."/>
            <person name="Zambonelli A."/>
            <person name="Paolocci F."/>
            <person name="Nowrousian M."/>
            <person name="Ottonello S."/>
            <person name="Baldrian P."/>
            <person name="Spatafora J.W."/>
            <person name="Henrissat B."/>
            <person name="Nagy L.G."/>
            <person name="Aury J.M."/>
            <person name="Wincker P."/>
            <person name="Grigoriev I.V."/>
            <person name="Bonfante P."/>
            <person name="Martin F.M."/>
        </authorList>
    </citation>
    <scope>NUCLEOTIDE SEQUENCE [LARGE SCALE GENOMIC DNA]</scope>
    <source>
        <strain evidence="2 3">CCBAS932</strain>
    </source>
</reference>
<accession>A0A3N4KW16</accession>
<dbReference type="EMBL" id="ML119146">
    <property type="protein sequence ID" value="RPB09975.1"/>
    <property type="molecule type" value="Genomic_DNA"/>
</dbReference>
<dbReference type="Proteomes" id="UP000277580">
    <property type="component" value="Unassembled WGS sequence"/>
</dbReference>